<dbReference type="GO" id="GO:0046872">
    <property type="term" value="F:metal ion binding"/>
    <property type="evidence" value="ECO:0007669"/>
    <property type="project" value="UniProtKB-KW"/>
</dbReference>
<dbReference type="GO" id="GO:0003848">
    <property type="term" value="F:2-amino-4-hydroxy-6-hydroxymethyldihydropteridine diphosphokinase activity"/>
    <property type="evidence" value="ECO:0007669"/>
    <property type="project" value="UniProtKB-EC"/>
</dbReference>
<keyword evidence="15" id="KW-0511">Multifunctional enzyme</keyword>
<evidence type="ECO:0000256" key="15">
    <source>
        <dbReference type="ARBA" id="ARBA00023268"/>
    </source>
</evidence>
<dbReference type="NCBIfam" id="TIGR01496">
    <property type="entry name" value="DHPS"/>
    <property type="match status" value="1"/>
</dbReference>
<evidence type="ECO:0000256" key="12">
    <source>
        <dbReference type="ARBA" id="ARBA00022840"/>
    </source>
</evidence>
<dbReference type="STRING" id="1314782.A0A165UJG8"/>
<accession>A0A165UJG8</accession>
<evidence type="ECO:0000259" key="17">
    <source>
        <dbReference type="PROSITE" id="PS50972"/>
    </source>
</evidence>
<dbReference type="InParanoid" id="A0A165UJG8"/>
<dbReference type="AlphaFoldDB" id="A0A165UJG8"/>
<keyword evidence="12" id="KW-0067">ATP-binding</keyword>
<reference evidence="18 19" key="1">
    <citation type="journal article" date="2016" name="Mol. Biol. Evol.">
        <title>Comparative Genomics of Early-Diverging Mushroom-Forming Fungi Provides Insights into the Origins of Lignocellulose Decay Capabilities.</title>
        <authorList>
            <person name="Nagy L.G."/>
            <person name="Riley R."/>
            <person name="Tritt A."/>
            <person name="Adam C."/>
            <person name="Daum C."/>
            <person name="Floudas D."/>
            <person name="Sun H."/>
            <person name="Yadav J.S."/>
            <person name="Pangilinan J."/>
            <person name="Larsson K.H."/>
            <person name="Matsuura K."/>
            <person name="Barry K."/>
            <person name="Labutti K."/>
            <person name="Kuo R."/>
            <person name="Ohm R.A."/>
            <person name="Bhattacharya S.S."/>
            <person name="Shirouzu T."/>
            <person name="Yoshinaga Y."/>
            <person name="Martin F.M."/>
            <person name="Grigoriev I.V."/>
            <person name="Hibbett D.S."/>
        </authorList>
    </citation>
    <scope>NUCLEOTIDE SEQUENCE [LARGE SCALE GENOMIC DNA]</scope>
    <source>
        <strain evidence="18 19">HHB14362 ss-1</strain>
    </source>
</reference>
<dbReference type="GO" id="GO:0004150">
    <property type="term" value="F:dihydroneopterin aldolase activity"/>
    <property type="evidence" value="ECO:0007669"/>
    <property type="project" value="InterPro"/>
</dbReference>
<evidence type="ECO:0000256" key="6">
    <source>
        <dbReference type="ARBA" id="ARBA00009640"/>
    </source>
</evidence>
<comment type="catalytic activity">
    <reaction evidence="2">
        <text>6-hydroxymethyl-7,8-dihydropterin + ATP = (7,8-dihydropterin-6-yl)methyl diphosphate + AMP + H(+)</text>
        <dbReference type="Rhea" id="RHEA:11412"/>
        <dbReference type="ChEBI" id="CHEBI:15378"/>
        <dbReference type="ChEBI" id="CHEBI:30616"/>
        <dbReference type="ChEBI" id="CHEBI:44841"/>
        <dbReference type="ChEBI" id="CHEBI:72950"/>
        <dbReference type="ChEBI" id="CHEBI:456215"/>
        <dbReference type="EC" id="2.7.6.3"/>
    </reaction>
</comment>
<dbReference type="InterPro" id="IPR000550">
    <property type="entry name" value="Hppk"/>
</dbReference>
<evidence type="ECO:0000256" key="1">
    <source>
        <dbReference type="ARBA" id="ARBA00000012"/>
    </source>
</evidence>
<evidence type="ECO:0000256" key="16">
    <source>
        <dbReference type="SAM" id="MobiDB-lite"/>
    </source>
</evidence>
<dbReference type="Gene3D" id="3.20.20.20">
    <property type="entry name" value="Dihydropteroate synthase-like"/>
    <property type="match status" value="1"/>
</dbReference>
<comment type="similarity">
    <text evidence="7">In the C-terminal section; belongs to the DHPS family.</text>
</comment>
<gene>
    <name evidence="18" type="ORF">NEOLEDRAFT_1058792</name>
</gene>
<name>A0A165UJG8_9AGAM</name>
<evidence type="ECO:0000256" key="3">
    <source>
        <dbReference type="ARBA" id="ARBA00001946"/>
    </source>
</evidence>
<keyword evidence="14" id="KW-0289">Folate biosynthesis</keyword>
<dbReference type="FunCoup" id="A0A165UJG8">
    <property type="interactions" value="194"/>
</dbReference>
<organism evidence="18 19">
    <name type="scientific">Neolentinus lepideus HHB14362 ss-1</name>
    <dbReference type="NCBI Taxonomy" id="1314782"/>
    <lineage>
        <taxon>Eukaryota</taxon>
        <taxon>Fungi</taxon>
        <taxon>Dikarya</taxon>
        <taxon>Basidiomycota</taxon>
        <taxon>Agaricomycotina</taxon>
        <taxon>Agaricomycetes</taxon>
        <taxon>Gloeophyllales</taxon>
        <taxon>Gloeophyllaceae</taxon>
        <taxon>Neolentinus</taxon>
    </lineage>
</organism>
<evidence type="ECO:0000256" key="9">
    <source>
        <dbReference type="ARBA" id="ARBA00022723"/>
    </source>
</evidence>
<feature type="domain" description="Pterin-binding" evidence="17">
    <location>
        <begin position="439"/>
        <end position="746"/>
    </location>
</feature>
<evidence type="ECO:0000256" key="4">
    <source>
        <dbReference type="ARBA" id="ARBA00004763"/>
    </source>
</evidence>
<dbReference type="GO" id="GO:0005524">
    <property type="term" value="F:ATP binding"/>
    <property type="evidence" value="ECO:0007669"/>
    <property type="project" value="UniProtKB-KW"/>
</dbReference>
<dbReference type="InterPro" id="IPR006157">
    <property type="entry name" value="FolB_dom"/>
</dbReference>
<dbReference type="InterPro" id="IPR000489">
    <property type="entry name" value="Pterin-binding_dom"/>
</dbReference>
<dbReference type="SUPFAM" id="SSF51717">
    <property type="entry name" value="Dihydropteroate synthetase-like"/>
    <property type="match status" value="1"/>
</dbReference>
<comment type="pathway">
    <text evidence="5">Cofactor biosynthesis; tetrahydrofolate biosynthesis; 2-amino-4-hydroxy-6-hydroxymethyl-7,8-dihydropteridine diphosphate from 7,8-dihydroneopterin triphosphate: step 4/4.</text>
</comment>
<evidence type="ECO:0000256" key="2">
    <source>
        <dbReference type="ARBA" id="ARBA00000198"/>
    </source>
</evidence>
<dbReference type="EMBL" id="KV425558">
    <property type="protein sequence ID" value="KZT28264.1"/>
    <property type="molecule type" value="Genomic_DNA"/>
</dbReference>
<dbReference type="OrthoDB" id="615426at2759"/>
<sequence>MHELQELHICAKKTKAALHTEAVGIERYRSRDGPDVSADRYFIEGLQCSTIVGINPCEREVKQSVQFHISMYRSLLASESVDLRQLTQNIYEAVEASSFLTLEALASHVARTTLLSSDRTFDKVTVQAAKPNALLYAESSEVEITRTLADYEAIGSGQDISAHSGKDGKTSHRSSGSEGSLLELLRQVSPDFFTKSSGVHTVAVALGSNLGDRFANIELALRLLEMPGALIPECSIENPQISIIDTSFMYETAPMYVTDQPSFINCAALIETNIGPQSLLAVLKKVETAVGRVPSIRNGPRAVDLDILIYDSEIIDTRPAHARTNLNNLEGQLVVPHPRITERAFVLRPLADMIPKYVLPKSGKSIRQLLRDLTISAPKDESPMYRVIPFPKYPIPEETHSTPPTPGALTLPTVPPTSQYWRYSCGPRGTSSNSARAKTYIMATLNVTPDSFSDGSKHNSLPAAMSYVTSSVNAGMDILDIGGYSTRPDAAYVSSEEECARVIPVIQALRTIDAPVQNGRADTTLNNARNALISVDTFRHDVAQAAVLAGANCINDVYAFAGPGYPLTQSSAEHFFRMREIARELAVPVILMHSRGDAGKNKDYSDYSYATDSPVLEGIRLELGERVNAAVKGRGGLRRWLVIVDPGVGFSKTVEGNLDVLRSGMAIVAENERNPLSGYPQLIGTSRKSFLGNILAQSDPDGTYQGRETEPRERGWATAAAVSSAVQQSATVVRVHDVLEMGDVVRVADALWK</sequence>
<comment type="similarity">
    <text evidence="6">In the N-terminal section; belongs to the DHNA family.</text>
</comment>
<dbReference type="InterPro" id="IPR045031">
    <property type="entry name" value="DHP_synth-like"/>
</dbReference>
<protein>
    <submittedName>
        <fullName evidence="18">Dihydropteroate synthase</fullName>
    </submittedName>
</protein>
<evidence type="ECO:0000313" key="19">
    <source>
        <dbReference type="Proteomes" id="UP000076761"/>
    </source>
</evidence>
<dbReference type="PANTHER" id="PTHR20941">
    <property type="entry name" value="FOLATE SYNTHESIS PROTEINS"/>
    <property type="match status" value="1"/>
</dbReference>
<dbReference type="InterPro" id="IPR011005">
    <property type="entry name" value="Dihydropteroate_synth-like_sf"/>
</dbReference>
<dbReference type="Gene3D" id="3.30.1130.10">
    <property type="match status" value="1"/>
</dbReference>
<dbReference type="GO" id="GO:0004156">
    <property type="term" value="F:dihydropteroate synthase activity"/>
    <property type="evidence" value="ECO:0007669"/>
    <property type="project" value="UniProtKB-EC"/>
</dbReference>
<dbReference type="GO" id="GO:0046654">
    <property type="term" value="P:tetrahydrofolate biosynthetic process"/>
    <property type="evidence" value="ECO:0007669"/>
    <property type="project" value="UniProtKB-UniPathway"/>
</dbReference>
<evidence type="ECO:0000256" key="13">
    <source>
        <dbReference type="ARBA" id="ARBA00022842"/>
    </source>
</evidence>
<dbReference type="SUPFAM" id="SSF55083">
    <property type="entry name" value="6-hydroxymethyl-7,8-dihydropterin pyrophosphokinase, HPPK"/>
    <property type="match status" value="1"/>
</dbReference>
<dbReference type="Pfam" id="PF00809">
    <property type="entry name" value="Pterin_bind"/>
    <property type="match status" value="1"/>
</dbReference>
<feature type="region of interest" description="Disordered" evidence="16">
    <location>
        <begin position="159"/>
        <end position="178"/>
    </location>
</feature>
<dbReference type="PANTHER" id="PTHR20941:SF1">
    <property type="entry name" value="FOLIC ACID SYNTHESIS PROTEIN FOL1"/>
    <property type="match status" value="1"/>
</dbReference>
<proteinExistence type="inferred from homology"/>
<evidence type="ECO:0000256" key="7">
    <source>
        <dbReference type="ARBA" id="ARBA00009951"/>
    </source>
</evidence>
<dbReference type="InterPro" id="IPR006390">
    <property type="entry name" value="DHP_synth_dom"/>
</dbReference>
<dbReference type="CDD" id="cd00483">
    <property type="entry name" value="HPPK"/>
    <property type="match status" value="1"/>
</dbReference>
<evidence type="ECO:0000313" key="18">
    <source>
        <dbReference type="EMBL" id="KZT28264.1"/>
    </source>
</evidence>
<evidence type="ECO:0000256" key="8">
    <source>
        <dbReference type="ARBA" id="ARBA00022679"/>
    </source>
</evidence>
<comment type="pathway">
    <text evidence="4">Cofactor biosynthesis; tetrahydrofolate biosynthesis; 7,8-dihydrofolate from 2-amino-4-hydroxy-6-hydroxymethyl-7,8-dihydropteridine diphosphate and 4-aminobenzoate: step 1/2.</text>
</comment>
<dbReference type="Pfam" id="PF01288">
    <property type="entry name" value="HPPK"/>
    <property type="match status" value="1"/>
</dbReference>
<dbReference type="GO" id="GO:0046656">
    <property type="term" value="P:folic acid biosynthetic process"/>
    <property type="evidence" value="ECO:0007669"/>
    <property type="project" value="UniProtKB-KW"/>
</dbReference>
<dbReference type="InterPro" id="IPR035907">
    <property type="entry name" value="Hppk_sf"/>
</dbReference>
<comment type="catalytic activity">
    <reaction evidence="1">
        <text>(7,8-dihydropterin-6-yl)methyl diphosphate + 4-aminobenzoate = 7,8-dihydropteroate + diphosphate</text>
        <dbReference type="Rhea" id="RHEA:19949"/>
        <dbReference type="ChEBI" id="CHEBI:17836"/>
        <dbReference type="ChEBI" id="CHEBI:17839"/>
        <dbReference type="ChEBI" id="CHEBI:33019"/>
        <dbReference type="ChEBI" id="CHEBI:72950"/>
        <dbReference type="EC" id="2.5.1.15"/>
    </reaction>
</comment>
<comment type="cofactor">
    <cofactor evidence="3">
        <name>Mg(2+)</name>
        <dbReference type="ChEBI" id="CHEBI:18420"/>
    </cofactor>
</comment>
<evidence type="ECO:0000256" key="10">
    <source>
        <dbReference type="ARBA" id="ARBA00022741"/>
    </source>
</evidence>
<evidence type="ECO:0000256" key="14">
    <source>
        <dbReference type="ARBA" id="ARBA00022909"/>
    </source>
</evidence>
<dbReference type="InterPro" id="IPR043133">
    <property type="entry name" value="GTP-CH-I_C/QueF"/>
</dbReference>
<dbReference type="Gene3D" id="3.30.70.560">
    <property type="entry name" value="7,8-Dihydro-6-hydroxymethylpterin-pyrophosphokinase HPPK"/>
    <property type="match status" value="1"/>
</dbReference>
<dbReference type="UniPathway" id="UPA00077">
    <property type="reaction ID" value="UER00155"/>
</dbReference>
<dbReference type="Proteomes" id="UP000076761">
    <property type="component" value="Unassembled WGS sequence"/>
</dbReference>
<keyword evidence="11" id="KW-0418">Kinase</keyword>
<dbReference type="NCBIfam" id="TIGR01498">
    <property type="entry name" value="folK"/>
    <property type="match status" value="1"/>
</dbReference>
<dbReference type="PROSITE" id="PS00794">
    <property type="entry name" value="HPPK"/>
    <property type="match status" value="1"/>
</dbReference>
<keyword evidence="8" id="KW-0808">Transferase</keyword>
<keyword evidence="19" id="KW-1185">Reference proteome</keyword>
<dbReference type="PROSITE" id="PS50972">
    <property type="entry name" value="PTERIN_BINDING"/>
    <property type="match status" value="1"/>
</dbReference>
<keyword evidence="10" id="KW-0547">Nucleotide-binding</keyword>
<keyword evidence="9" id="KW-0479">Metal-binding</keyword>
<keyword evidence="13" id="KW-0460">Magnesium</keyword>
<dbReference type="GO" id="GO:0016301">
    <property type="term" value="F:kinase activity"/>
    <property type="evidence" value="ECO:0007669"/>
    <property type="project" value="UniProtKB-KW"/>
</dbReference>
<evidence type="ECO:0000256" key="5">
    <source>
        <dbReference type="ARBA" id="ARBA00005051"/>
    </source>
</evidence>
<dbReference type="SUPFAM" id="SSF55620">
    <property type="entry name" value="Tetrahydrobiopterin biosynthesis enzymes-like"/>
    <property type="match status" value="1"/>
</dbReference>
<dbReference type="SMART" id="SM00905">
    <property type="entry name" value="FolB"/>
    <property type="match status" value="1"/>
</dbReference>
<evidence type="ECO:0000256" key="11">
    <source>
        <dbReference type="ARBA" id="ARBA00022777"/>
    </source>
</evidence>
<dbReference type="GO" id="GO:0005740">
    <property type="term" value="C:mitochondrial envelope"/>
    <property type="evidence" value="ECO:0007669"/>
    <property type="project" value="TreeGrafter"/>
</dbReference>
<dbReference type="Pfam" id="PF02152">
    <property type="entry name" value="FolB"/>
    <property type="match status" value="1"/>
</dbReference>